<accession>B9L2Q7</accession>
<proteinExistence type="predicted"/>
<organism evidence="2 3">
    <name type="scientific">Thermomicrobium roseum (strain ATCC 27502 / DSM 5159 / P-2)</name>
    <dbReference type="NCBI Taxonomy" id="309801"/>
    <lineage>
        <taxon>Bacteria</taxon>
        <taxon>Pseudomonadati</taxon>
        <taxon>Thermomicrobiota</taxon>
        <taxon>Thermomicrobia</taxon>
        <taxon>Thermomicrobiales</taxon>
        <taxon>Thermomicrobiaceae</taxon>
        <taxon>Thermomicrobium</taxon>
    </lineage>
</organism>
<dbReference type="Proteomes" id="UP000000447">
    <property type="component" value="Chromosome"/>
</dbReference>
<feature type="region of interest" description="Disordered" evidence="1">
    <location>
        <begin position="1"/>
        <end position="24"/>
    </location>
</feature>
<evidence type="ECO:0000313" key="3">
    <source>
        <dbReference type="Proteomes" id="UP000000447"/>
    </source>
</evidence>
<reference evidence="2 3" key="1">
    <citation type="journal article" date="2009" name="PLoS ONE">
        <title>Complete genome sequence of the aerobic CO-oxidizing thermophile Thermomicrobium roseum.</title>
        <authorList>
            <person name="Wu D."/>
            <person name="Raymond J."/>
            <person name="Wu M."/>
            <person name="Chatterji S."/>
            <person name="Ren Q."/>
            <person name="Graham J.E."/>
            <person name="Bryant D.A."/>
            <person name="Robb F."/>
            <person name="Colman A."/>
            <person name="Tallon L.J."/>
            <person name="Badger J.H."/>
            <person name="Madupu R."/>
            <person name="Ward N.L."/>
            <person name="Eisen J.A."/>
        </authorList>
    </citation>
    <scope>NUCLEOTIDE SEQUENCE [LARGE SCALE GENOMIC DNA]</scope>
    <source>
        <strain evidence="3">ATCC 27502 / DSM 5159 / P-2</strain>
    </source>
</reference>
<evidence type="ECO:0000313" key="2">
    <source>
        <dbReference type="EMBL" id="ACM05729.1"/>
    </source>
</evidence>
<keyword evidence="3" id="KW-1185">Reference proteome</keyword>
<feature type="compositionally biased region" description="Basic and acidic residues" evidence="1">
    <location>
        <begin position="1"/>
        <end position="18"/>
    </location>
</feature>
<protein>
    <submittedName>
        <fullName evidence="2">Uncharacterized protein</fullName>
    </submittedName>
</protein>
<name>B9L2Q7_THERP</name>
<dbReference type="AlphaFoldDB" id="B9L2Q7"/>
<dbReference type="EMBL" id="CP001275">
    <property type="protein sequence ID" value="ACM05729.1"/>
    <property type="molecule type" value="Genomic_DNA"/>
</dbReference>
<dbReference type="HOGENOM" id="CLU_3206383_0_0_0"/>
<dbReference type="KEGG" id="tro:trd_1949"/>
<sequence length="45" mass="4717">MRLQDGRSEPVHFVETPHGDGQAHGCAALRVSHAVGLQGSNPAEP</sequence>
<evidence type="ECO:0000256" key="1">
    <source>
        <dbReference type="SAM" id="MobiDB-lite"/>
    </source>
</evidence>
<gene>
    <name evidence="2" type="ordered locus">trd_1949</name>
</gene>